<proteinExistence type="predicted"/>
<feature type="DNA-binding region" description="H-T-H motif" evidence="4">
    <location>
        <begin position="27"/>
        <end position="46"/>
    </location>
</feature>
<dbReference type="EMBL" id="BAAAHP010000177">
    <property type="protein sequence ID" value="GAA0896770.1"/>
    <property type="molecule type" value="Genomic_DNA"/>
</dbReference>
<dbReference type="PROSITE" id="PS50977">
    <property type="entry name" value="HTH_TETR_2"/>
    <property type="match status" value="1"/>
</dbReference>
<dbReference type="SUPFAM" id="SSF46689">
    <property type="entry name" value="Homeodomain-like"/>
    <property type="match status" value="1"/>
</dbReference>
<dbReference type="Pfam" id="PF00440">
    <property type="entry name" value="TetR_N"/>
    <property type="match status" value="1"/>
</dbReference>
<sequence>MRADAARNLDAVLEAGARLLADDPGTSVGAIAAAAGVDRRTVYRRFPNRDALLCAVFEAKLDALDDVLAESRLAQAPVGVALHRLVEGVVAVNHRYPVAHDQMACSDGLAERSRAQRAQVEAFVRRAQDEGLIRDDLPDGVAHALLYSTVSLLARQFPELDTGRAADLAVEILLGGIGRR</sequence>
<dbReference type="PANTHER" id="PTHR30055:SF234">
    <property type="entry name" value="HTH-TYPE TRANSCRIPTIONAL REGULATOR BETI"/>
    <property type="match status" value="1"/>
</dbReference>
<protein>
    <submittedName>
        <fullName evidence="6">TetR/AcrR family transcriptional regulator</fullName>
    </submittedName>
</protein>
<accession>A0ABP3YM21</accession>
<reference evidence="7" key="1">
    <citation type="journal article" date="2019" name="Int. J. Syst. Evol. Microbiol.">
        <title>The Global Catalogue of Microorganisms (GCM) 10K type strain sequencing project: providing services to taxonomists for standard genome sequencing and annotation.</title>
        <authorList>
            <consortium name="The Broad Institute Genomics Platform"/>
            <consortium name="The Broad Institute Genome Sequencing Center for Infectious Disease"/>
            <person name="Wu L."/>
            <person name="Ma J."/>
        </authorList>
    </citation>
    <scope>NUCLEOTIDE SEQUENCE [LARGE SCALE GENOMIC DNA]</scope>
    <source>
        <strain evidence="7">JCM 11117</strain>
    </source>
</reference>
<feature type="domain" description="HTH tetR-type" evidence="5">
    <location>
        <begin position="6"/>
        <end position="64"/>
    </location>
</feature>
<name>A0ABP3YM21_9PSEU</name>
<keyword evidence="3" id="KW-0804">Transcription</keyword>
<evidence type="ECO:0000259" key="5">
    <source>
        <dbReference type="PROSITE" id="PS50977"/>
    </source>
</evidence>
<evidence type="ECO:0000256" key="2">
    <source>
        <dbReference type="ARBA" id="ARBA00023125"/>
    </source>
</evidence>
<dbReference type="PANTHER" id="PTHR30055">
    <property type="entry name" value="HTH-TYPE TRANSCRIPTIONAL REGULATOR RUTR"/>
    <property type="match status" value="1"/>
</dbReference>
<dbReference type="Proteomes" id="UP001499967">
    <property type="component" value="Unassembled WGS sequence"/>
</dbReference>
<dbReference type="InterPro" id="IPR050109">
    <property type="entry name" value="HTH-type_TetR-like_transc_reg"/>
</dbReference>
<dbReference type="InterPro" id="IPR036271">
    <property type="entry name" value="Tet_transcr_reg_TetR-rel_C_sf"/>
</dbReference>
<keyword evidence="1" id="KW-0805">Transcription regulation</keyword>
<dbReference type="Gene3D" id="1.10.357.10">
    <property type="entry name" value="Tetracycline Repressor, domain 2"/>
    <property type="match status" value="1"/>
</dbReference>
<evidence type="ECO:0000256" key="1">
    <source>
        <dbReference type="ARBA" id="ARBA00023015"/>
    </source>
</evidence>
<evidence type="ECO:0000256" key="3">
    <source>
        <dbReference type="ARBA" id="ARBA00023163"/>
    </source>
</evidence>
<gene>
    <name evidence="6" type="ORF">GCM10009559_56000</name>
</gene>
<dbReference type="SUPFAM" id="SSF48498">
    <property type="entry name" value="Tetracyclin repressor-like, C-terminal domain"/>
    <property type="match status" value="1"/>
</dbReference>
<organism evidence="6 7">
    <name type="scientific">Pseudonocardia zijingensis</name>
    <dbReference type="NCBI Taxonomy" id="153376"/>
    <lineage>
        <taxon>Bacteria</taxon>
        <taxon>Bacillati</taxon>
        <taxon>Actinomycetota</taxon>
        <taxon>Actinomycetes</taxon>
        <taxon>Pseudonocardiales</taxon>
        <taxon>Pseudonocardiaceae</taxon>
        <taxon>Pseudonocardia</taxon>
    </lineage>
</organism>
<evidence type="ECO:0000313" key="6">
    <source>
        <dbReference type="EMBL" id="GAA0896770.1"/>
    </source>
</evidence>
<keyword evidence="2 4" id="KW-0238">DNA-binding</keyword>
<dbReference type="RefSeq" id="WP_343944605.1">
    <property type="nucleotide sequence ID" value="NZ_BAAAHP010000177.1"/>
</dbReference>
<dbReference type="InterPro" id="IPR001647">
    <property type="entry name" value="HTH_TetR"/>
</dbReference>
<dbReference type="InterPro" id="IPR009057">
    <property type="entry name" value="Homeodomain-like_sf"/>
</dbReference>
<evidence type="ECO:0000256" key="4">
    <source>
        <dbReference type="PROSITE-ProRule" id="PRU00335"/>
    </source>
</evidence>
<evidence type="ECO:0000313" key="7">
    <source>
        <dbReference type="Proteomes" id="UP001499967"/>
    </source>
</evidence>
<comment type="caution">
    <text evidence="6">The sequence shown here is derived from an EMBL/GenBank/DDBJ whole genome shotgun (WGS) entry which is preliminary data.</text>
</comment>
<keyword evidence="7" id="KW-1185">Reference proteome</keyword>